<sequence length="270" mass="30096">MPHYHITGRPHGLPAPTRPTARGRRPAGNQMTCKVAQNTLLSSQTTTTPARKPAGTLRPAAPRGSKEETYTYPANNANPPPTNTPKPLQTSHHPRRVANHPKHQPNTNQTPTRHQPKPPKHPKTTQQTPNTRRVTPPQPHTTTPHAHQPHAHQGAESSPRTPTIAENAPPFPRNNFHGETPSPPTAHRCGKRAWNRRHRGSWLNILTTKHQSSKNPACRTHNQPSWRKILTMRRFSAPSRARATKTGASWRQIIATKPLIHHQEADAFSA</sequence>
<comment type="caution">
    <text evidence="2">The sequence shown here is derived from an EMBL/GenBank/DDBJ whole genome shotgun (WGS) entry which is preliminary data.</text>
</comment>
<evidence type="ECO:0000313" key="3">
    <source>
        <dbReference type="Proteomes" id="UP000216725"/>
    </source>
</evidence>
<feature type="compositionally biased region" description="Basic residues" evidence="1">
    <location>
        <begin position="114"/>
        <end position="123"/>
    </location>
</feature>
<name>A0A261EQL3_9BIFI</name>
<feature type="region of interest" description="Disordered" evidence="1">
    <location>
        <begin position="1"/>
        <end position="195"/>
    </location>
</feature>
<accession>A0A261EQL3</accession>
<dbReference type="AlphaFoldDB" id="A0A261EQL3"/>
<organism evidence="2 3">
    <name type="scientific">Pseudoscardovia radai</name>
    <dbReference type="NCBI Taxonomy" id="987066"/>
    <lineage>
        <taxon>Bacteria</taxon>
        <taxon>Bacillati</taxon>
        <taxon>Actinomycetota</taxon>
        <taxon>Actinomycetes</taxon>
        <taxon>Bifidobacteriales</taxon>
        <taxon>Bifidobacteriaceae</taxon>
        <taxon>Pseudoscardovia</taxon>
    </lineage>
</organism>
<dbReference type="EMBL" id="MWWR01000022">
    <property type="protein sequence ID" value="OZG49134.1"/>
    <property type="molecule type" value="Genomic_DNA"/>
</dbReference>
<keyword evidence="3" id="KW-1185">Reference proteome</keyword>
<evidence type="ECO:0000313" key="2">
    <source>
        <dbReference type="EMBL" id="OZG49134.1"/>
    </source>
</evidence>
<dbReference type="Proteomes" id="UP000216725">
    <property type="component" value="Unassembled WGS sequence"/>
</dbReference>
<reference evidence="2 3" key="1">
    <citation type="journal article" date="2017" name="BMC Genomics">
        <title>Comparative genomic and phylogenomic analyses of the Bifidobacteriaceae family.</title>
        <authorList>
            <person name="Lugli G.A."/>
            <person name="Milani C."/>
            <person name="Turroni F."/>
            <person name="Duranti S."/>
            <person name="Mancabelli L."/>
            <person name="Mangifesta M."/>
            <person name="Ferrario C."/>
            <person name="Modesto M."/>
            <person name="Mattarelli P."/>
            <person name="Jiri K."/>
            <person name="van Sinderen D."/>
            <person name="Ventura M."/>
        </authorList>
    </citation>
    <scope>NUCLEOTIDE SEQUENCE [LARGE SCALE GENOMIC DNA]</scope>
    <source>
        <strain evidence="2 3">DSM 24742</strain>
    </source>
</reference>
<gene>
    <name evidence="2" type="ORF">PSRA_1694</name>
</gene>
<feature type="compositionally biased region" description="Basic residues" evidence="1">
    <location>
        <begin position="92"/>
        <end position="103"/>
    </location>
</feature>
<protein>
    <submittedName>
        <fullName evidence="2">TolA domain-containing protein</fullName>
    </submittedName>
</protein>
<feature type="compositionally biased region" description="Low complexity" evidence="1">
    <location>
        <begin position="37"/>
        <end position="48"/>
    </location>
</feature>
<proteinExistence type="predicted"/>
<evidence type="ECO:0000256" key="1">
    <source>
        <dbReference type="SAM" id="MobiDB-lite"/>
    </source>
</evidence>